<dbReference type="InterPro" id="IPR023578">
    <property type="entry name" value="Ras_GEF_dom_sf"/>
</dbReference>
<dbReference type="FunFam" id="1.10.840.10:FF:000004">
    <property type="entry name" value="ras-specific guanine nucleotide-releasing factor 2 isoform X1"/>
    <property type="match status" value="1"/>
</dbReference>
<feature type="compositionally biased region" description="Acidic residues" evidence="5">
    <location>
        <begin position="825"/>
        <end position="837"/>
    </location>
</feature>
<reference evidence="10" key="2">
    <citation type="submission" date="2025-09" db="UniProtKB">
        <authorList>
            <consortium name="Ensembl"/>
        </authorList>
    </citation>
    <scope>IDENTIFICATION</scope>
</reference>
<dbReference type="Pfam" id="PF00618">
    <property type="entry name" value="RasGEF_N"/>
    <property type="match status" value="1"/>
</dbReference>
<dbReference type="PROSITE" id="PS50212">
    <property type="entry name" value="RASGEF_NTER"/>
    <property type="match status" value="1"/>
</dbReference>
<feature type="region of interest" description="Disordered" evidence="5">
    <location>
        <begin position="799"/>
        <end position="850"/>
    </location>
</feature>
<evidence type="ECO:0000256" key="4">
    <source>
        <dbReference type="SAM" id="Coils"/>
    </source>
</evidence>
<dbReference type="Gene3D" id="1.20.900.10">
    <property type="entry name" value="Dbl homology (DH) domain"/>
    <property type="match status" value="1"/>
</dbReference>
<accession>A0A8C0KS97</accession>
<feature type="region of interest" description="Disordered" evidence="5">
    <location>
        <begin position="710"/>
        <end position="739"/>
    </location>
</feature>
<dbReference type="InterPro" id="IPR011993">
    <property type="entry name" value="PH-like_dom_sf"/>
</dbReference>
<protein>
    <submittedName>
        <fullName evidence="10">Ras protein specific guanine nucleotide releasing factor 1</fullName>
    </submittedName>
</protein>
<dbReference type="GO" id="GO:0005886">
    <property type="term" value="C:plasma membrane"/>
    <property type="evidence" value="ECO:0007669"/>
    <property type="project" value="TreeGrafter"/>
</dbReference>
<dbReference type="InterPro" id="IPR001895">
    <property type="entry name" value="RASGEF_cat_dom"/>
</dbReference>
<dbReference type="Gene3D" id="1.20.870.10">
    <property type="entry name" value="Son of sevenless (SoS) protein Chain: S domain 1"/>
    <property type="match status" value="2"/>
</dbReference>
<dbReference type="GeneTree" id="ENSGT00940000157599"/>
<evidence type="ECO:0000259" key="8">
    <source>
        <dbReference type="PROSITE" id="PS50010"/>
    </source>
</evidence>
<dbReference type="PROSITE" id="PS50096">
    <property type="entry name" value="IQ"/>
    <property type="match status" value="1"/>
</dbReference>
<dbReference type="InterPro" id="IPR008937">
    <property type="entry name" value="Ras-like_GEF"/>
</dbReference>
<dbReference type="InterPro" id="IPR019804">
    <property type="entry name" value="Ras_G-nucl-exch_fac_CS"/>
</dbReference>
<keyword evidence="2" id="KW-0677">Repeat</keyword>
<gene>
    <name evidence="10" type="primary">RASGRF1</name>
</gene>
<dbReference type="SUPFAM" id="SSF48366">
    <property type="entry name" value="Ras GEF"/>
    <property type="match status" value="1"/>
</dbReference>
<dbReference type="PROSITE" id="PS50003">
    <property type="entry name" value="PH_DOMAIN"/>
    <property type="match status" value="2"/>
</dbReference>
<dbReference type="InterPro" id="IPR000651">
    <property type="entry name" value="Ras-like_Gua-exchang_fac_N"/>
</dbReference>
<evidence type="ECO:0000256" key="3">
    <source>
        <dbReference type="PROSITE-ProRule" id="PRU00168"/>
    </source>
</evidence>
<name>A0A8C0KS97_CANLU</name>
<feature type="domain" description="PH" evidence="6">
    <location>
        <begin position="469"/>
        <end position="586"/>
    </location>
</feature>
<dbReference type="FunFam" id="2.30.29.30:FF:000176">
    <property type="entry name" value="ras-specific guanine nucleotide-releasing factor 1 isoform X2"/>
    <property type="match status" value="1"/>
</dbReference>
<dbReference type="SMART" id="SM00147">
    <property type="entry name" value="RasGEF"/>
    <property type="match status" value="1"/>
</dbReference>
<dbReference type="Proteomes" id="UP000694391">
    <property type="component" value="Unplaced"/>
</dbReference>
<dbReference type="PROSITE" id="PS00741">
    <property type="entry name" value="DH_1"/>
    <property type="match status" value="1"/>
</dbReference>
<dbReference type="PANTHER" id="PTHR23113:SF193">
    <property type="entry name" value="RAS-SPECIFIC GUANINE NUCLEOTIDE-RELEASING FACTOR 1"/>
    <property type="match status" value="1"/>
</dbReference>
<keyword evidence="11" id="KW-1185">Reference proteome</keyword>
<dbReference type="GO" id="GO:0005085">
    <property type="term" value="F:guanyl-nucleotide exchange factor activity"/>
    <property type="evidence" value="ECO:0007669"/>
    <property type="project" value="UniProtKB-KW"/>
</dbReference>
<sequence length="1257" mass="143026">MQKGIRLNDGHVASLGLLARKDGTRKGYLSKRSSDNTKWQTKWFALLQNLLFYFESDSSSRPSGLYLLEGCVCDRAPSPKPALSAKEPLEKQHYFTVNFSHENQKALELRTEDAKDCDEWVAAIAHASYRTLATEHEALMQKYLHLLQIVETEKTVAKQLRRQIEDGEIEIERLKAEVSIASLLKDNERIQSTQTVTPNDEDSDIKKIKKVQSFLRGWLCRRKWKTIIQDYIRSPHADSMRKRNQVVFSMLEAEAEYVQQLHILVNNFLRPLRMAASSKKPPITHDDVSSIFLNSETIMFLHQIFYQGLKARISSWPTLVLADLFDILLPMLNIYQEFVRNHQYSLQILAHCKQNRDFDKLLKHYEAKPDCEERTLETFLTYPMFQIPRYILTLHELLAHTPHEHVERNSLDYAKSKLEELSRIMHDEVSETENIRKNLAIERMIIEGCEILLDTSQTFVRQGSLIQVPMSEKGKITRGRLGSLSLKKEGERQCFLFSKHLIICTRGSGGKLHLTKNGVISLIDCTLLEEPESTEEDAKGSSQDIDHLDFKIGVEPKDSPPFTVILVASSRQEKAAWTSDISQCVDNIRCNGLMMNAFEENSKVTVPQMIKSDASLYCDDVDIRFSKTMNSCKVLQIRYASVGRLLERLTDLRFLSIDFLNTFLHSYRVFTTAVVVLDKLITIYRKPISAIPARSLELLFASGQNNKLLYGDPPKSPRATRKFSSPPPLSITKTSSPSRRRKLSLNIPIITGGKALDLAALSCSSNGYTSLYSAVSPFSKATLDTSKLFVSSSFANKIPDEGETATEKPEEPVALSKQISVREESDNDQTQSDDGDTEASPTKSPTTPKSSLRVTFIPCAEFPLFSYNNGVVMTSCRELDNTRSALSAASAFAIATAGANEGTPNKEKYRRMSLASTGFPPDQRNGDKEFVIRRAATNRVLNVLRHWVSKHSQDFETNDELRCKVISFLEEVMHDPELLTQERKAAANIIRWGHLAELRGPNSGLNSPQAEGVKAEPFENHSALEIAEQLTLLDHLVFKKIPYEEFFGQGWMKVEKNERTPYIMKTTKHFNDISNLIASEIIRNEDINARVSAIEKWVAVADICRCLHNYNAVLEITSSMNRSAIFRLKKTWLKVSKQTKALIDKLQKLVSSEGRFKNLREALKNCDPPCVPYLGMYLTDLAFIEEGTPNYTEDGLVNFSKMRMISHIIREIRQFQQTAYKIEHQVKVTQYLLDRSFVMDEESLYESSLRMEPKLPT</sequence>
<dbReference type="FunFam" id="1.20.870.10:FF:000004">
    <property type="entry name" value="Ras-specific guanine nucleotide-releasing factor 1 isoform 2"/>
    <property type="match status" value="1"/>
</dbReference>
<dbReference type="PROSITE" id="PS00720">
    <property type="entry name" value="RASGEF"/>
    <property type="match status" value="1"/>
</dbReference>
<evidence type="ECO:0000313" key="10">
    <source>
        <dbReference type="Ensembl" id="ENSCAFP00020019801.1"/>
    </source>
</evidence>
<dbReference type="SMART" id="SM00233">
    <property type="entry name" value="PH"/>
    <property type="match status" value="2"/>
</dbReference>
<feature type="coiled-coil region" evidence="4">
    <location>
        <begin position="150"/>
        <end position="177"/>
    </location>
</feature>
<evidence type="ECO:0000259" key="7">
    <source>
        <dbReference type="PROSITE" id="PS50009"/>
    </source>
</evidence>
<dbReference type="SMART" id="SM00325">
    <property type="entry name" value="RhoGEF"/>
    <property type="match status" value="1"/>
</dbReference>
<dbReference type="PROSITE" id="PS50010">
    <property type="entry name" value="DH_2"/>
    <property type="match status" value="1"/>
</dbReference>
<dbReference type="PROSITE" id="PS50009">
    <property type="entry name" value="RASGEF_CAT"/>
    <property type="match status" value="1"/>
</dbReference>
<evidence type="ECO:0000256" key="5">
    <source>
        <dbReference type="SAM" id="MobiDB-lite"/>
    </source>
</evidence>
<dbReference type="SMART" id="SM00229">
    <property type="entry name" value="RasGEFN"/>
    <property type="match status" value="2"/>
</dbReference>
<dbReference type="CDD" id="cd00155">
    <property type="entry name" value="RasGEF"/>
    <property type="match status" value="1"/>
</dbReference>
<dbReference type="Pfam" id="PF00617">
    <property type="entry name" value="RasGEF"/>
    <property type="match status" value="1"/>
</dbReference>
<dbReference type="Pfam" id="PF00621">
    <property type="entry name" value="RhoGEF"/>
    <property type="match status" value="1"/>
</dbReference>
<feature type="domain" description="Ras-GEF" evidence="7">
    <location>
        <begin position="1022"/>
        <end position="1254"/>
    </location>
</feature>
<dbReference type="InterPro" id="IPR001849">
    <property type="entry name" value="PH_domain"/>
</dbReference>
<dbReference type="SUPFAM" id="SSF48065">
    <property type="entry name" value="DBL homology domain (DH-domain)"/>
    <property type="match status" value="1"/>
</dbReference>
<dbReference type="FunFam" id="2.30.29.30:FF:000117">
    <property type="entry name" value="ras-specific guanine nucleotide-releasing factor 1 isoform X2"/>
    <property type="match status" value="1"/>
</dbReference>
<dbReference type="Ensembl" id="ENSCAFT00020022920.1">
    <property type="protein sequence ID" value="ENSCAFP00020019801.1"/>
    <property type="gene ID" value="ENSCAFG00020015728.1"/>
</dbReference>
<dbReference type="CDD" id="cd00160">
    <property type="entry name" value="RhoGEF"/>
    <property type="match status" value="1"/>
</dbReference>
<evidence type="ECO:0000256" key="2">
    <source>
        <dbReference type="ARBA" id="ARBA00022737"/>
    </source>
</evidence>
<dbReference type="PANTHER" id="PTHR23113">
    <property type="entry name" value="GUANINE NUCLEOTIDE EXCHANGE FACTOR"/>
    <property type="match status" value="1"/>
</dbReference>
<dbReference type="FunFam" id="1.20.900.10:FF:000005">
    <property type="entry name" value="Ras-specific guanine nucleotide-releasing factor 1 isoform 2"/>
    <property type="match status" value="1"/>
</dbReference>
<evidence type="ECO:0000256" key="1">
    <source>
        <dbReference type="ARBA" id="ARBA00022658"/>
    </source>
</evidence>
<feature type="domain" description="N-terminal Ras-GEF" evidence="9">
    <location>
        <begin position="633"/>
        <end position="748"/>
    </location>
</feature>
<evidence type="ECO:0000259" key="6">
    <source>
        <dbReference type="PROSITE" id="PS50003"/>
    </source>
</evidence>
<keyword evidence="4" id="KW-0175">Coiled coil</keyword>
<keyword evidence="1 3" id="KW-0344">Guanine-nucleotide releasing factor</keyword>
<dbReference type="InterPro" id="IPR036964">
    <property type="entry name" value="RASGEF_cat_dom_sf"/>
</dbReference>
<evidence type="ECO:0000313" key="11">
    <source>
        <dbReference type="Proteomes" id="UP000694391"/>
    </source>
</evidence>
<dbReference type="Gene3D" id="2.30.29.30">
    <property type="entry name" value="Pleckstrin-homology domain (PH domain)/Phosphotyrosine-binding domain (PTB)"/>
    <property type="match status" value="2"/>
</dbReference>
<feature type="compositionally biased region" description="Low complexity" evidence="5">
    <location>
        <begin position="840"/>
        <end position="850"/>
    </location>
</feature>
<dbReference type="InterPro" id="IPR035899">
    <property type="entry name" value="DBL_dom_sf"/>
</dbReference>
<dbReference type="InterPro" id="IPR000219">
    <property type="entry name" value="DH_dom"/>
</dbReference>
<feature type="domain" description="DH" evidence="8">
    <location>
        <begin position="242"/>
        <end position="428"/>
    </location>
</feature>
<organism evidence="10 11">
    <name type="scientific">Canis lupus dingo</name>
    <name type="common">dingo</name>
    <dbReference type="NCBI Taxonomy" id="286419"/>
    <lineage>
        <taxon>Eukaryota</taxon>
        <taxon>Metazoa</taxon>
        <taxon>Chordata</taxon>
        <taxon>Craniata</taxon>
        <taxon>Vertebrata</taxon>
        <taxon>Euteleostomi</taxon>
        <taxon>Mammalia</taxon>
        <taxon>Eutheria</taxon>
        <taxon>Laurasiatheria</taxon>
        <taxon>Carnivora</taxon>
        <taxon>Caniformia</taxon>
        <taxon>Canidae</taxon>
        <taxon>Canis</taxon>
    </lineage>
</organism>
<dbReference type="SUPFAM" id="SSF50729">
    <property type="entry name" value="PH domain-like"/>
    <property type="match status" value="2"/>
</dbReference>
<dbReference type="Gene3D" id="1.10.840.10">
    <property type="entry name" value="Ras guanine-nucleotide exchange factors catalytic domain"/>
    <property type="match status" value="1"/>
</dbReference>
<feature type="domain" description="PH" evidence="6">
    <location>
        <begin position="22"/>
        <end position="129"/>
    </location>
</feature>
<dbReference type="Pfam" id="PF00169">
    <property type="entry name" value="PH"/>
    <property type="match status" value="2"/>
</dbReference>
<dbReference type="GO" id="GO:0007265">
    <property type="term" value="P:Ras protein signal transduction"/>
    <property type="evidence" value="ECO:0007669"/>
    <property type="project" value="TreeGrafter"/>
</dbReference>
<dbReference type="AlphaFoldDB" id="A0A8C0KS97"/>
<evidence type="ECO:0000259" key="9">
    <source>
        <dbReference type="PROSITE" id="PS50212"/>
    </source>
</evidence>
<dbReference type="FunFam" id="1.20.870.10:FF:000006">
    <property type="entry name" value="ras-specific guanine nucleotide-releasing factor 1 isoform X1"/>
    <property type="match status" value="1"/>
</dbReference>
<dbReference type="CDD" id="cd13261">
    <property type="entry name" value="PH_RasGRF1_2"/>
    <property type="match status" value="1"/>
</dbReference>
<dbReference type="InterPro" id="IPR001331">
    <property type="entry name" value="GDS_CDC24_CS"/>
</dbReference>
<reference evidence="10" key="1">
    <citation type="submission" date="2025-08" db="UniProtKB">
        <authorList>
            <consortium name="Ensembl"/>
        </authorList>
    </citation>
    <scope>IDENTIFICATION</scope>
</reference>
<proteinExistence type="predicted"/>